<evidence type="ECO:0000259" key="7">
    <source>
        <dbReference type="SMART" id="SM00829"/>
    </source>
</evidence>
<evidence type="ECO:0000256" key="4">
    <source>
        <dbReference type="ARBA" id="ARBA00022833"/>
    </source>
</evidence>
<dbReference type="Gene3D" id="3.90.180.10">
    <property type="entry name" value="Medium-chain alcohol dehydrogenases, catalytic domain"/>
    <property type="match status" value="1"/>
</dbReference>
<keyword evidence="4 6" id="KW-0862">Zinc</keyword>
<dbReference type="InterPro" id="IPR002328">
    <property type="entry name" value="ADH_Zn_CS"/>
</dbReference>
<dbReference type="GO" id="GO:0008270">
    <property type="term" value="F:zinc ion binding"/>
    <property type="evidence" value="ECO:0007669"/>
    <property type="project" value="InterPro"/>
</dbReference>
<dbReference type="InterPro" id="IPR020843">
    <property type="entry name" value="ER"/>
</dbReference>
<evidence type="ECO:0000256" key="3">
    <source>
        <dbReference type="ARBA" id="ARBA00022723"/>
    </source>
</evidence>
<comment type="cofactor">
    <cofactor evidence="1 6">
        <name>Zn(2+)</name>
        <dbReference type="ChEBI" id="CHEBI:29105"/>
    </cofactor>
</comment>
<dbReference type="CDD" id="cd08278">
    <property type="entry name" value="benzyl_alcohol_DH"/>
    <property type="match status" value="1"/>
</dbReference>
<evidence type="ECO:0000256" key="5">
    <source>
        <dbReference type="ARBA" id="ARBA00023002"/>
    </source>
</evidence>
<reference evidence="9" key="2">
    <citation type="submission" date="2018-03" db="EMBL/GenBank/DDBJ databases">
        <authorList>
            <person name="Derbyshire K."/>
            <person name="Gray T.A."/>
            <person name="Champion M."/>
        </authorList>
    </citation>
    <scope>NUCLEOTIDE SEQUENCE [LARGE SCALE GENOMIC DNA]</scope>
    <source>
        <strain evidence="9">MKD8</strain>
    </source>
</reference>
<comment type="similarity">
    <text evidence="2 6">Belongs to the zinc-containing alcohol dehydrogenase family.</text>
</comment>
<evidence type="ECO:0000256" key="1">
    <source>
        <dbReference type="ARBA" id="ARBA00001947"/>
    </source>
</evidence>
<evidence type="ECO:0000313" key="8">
    <source>
        <dbReference type="EMBL" id="AWT51464.1"/>
    </source>
</evidence>
<dbReference type="Pfam" id="PF08240">
    <property type="entry name" value="ADH_N"/>
    <property type="match status" value="1"/>
</dbReference>
<dbReference type="InterPro" id="IPR013154">
    <property type="entry name" value="ADH-like_N"/>
</dbReference>
<dbReference type="InterPro" id="IPR036291">
    <property type="entry name" value="NAD(P)-bd_dom_sf"/>
</dbReference>
<accession>A0A2U9PI88</accession>
<gene>
    <name evidence="8" type="ORF">D806_004710</name>
</gene>
<dbReference type="InterPro" id="IPR013149">
    <property type="entry name" value="ADH-like_C"/>
</dbReference>
<dbReference type="SMART" id="SM00829">
    <property type="entry name" value="PKS_ER"/>
    <property type="match status" value="1"/>
</dbReference>
<dbReference type="PANTHER" id="PTHR43350:SF2">
    <property type="entry name" value="GROES-LIKE ZINC-BINDING ALCOHOL DEHYDROGENASE FAMILY PROTEIN"/>
    <property type="match status" value="1"/>
</dbReference>
<protein>
    <submittedName>
        <fullName evidence="8">Aryl-alcohol dehydrogenase</fullName>
    </submittedName>
</protein>
<dbReference type="Proteomes" id="UP000011200">
    <property type="component" value="Chromosome"/>
</dbReference>
<dbReference type="PANTHER" id="PTHR43350">
    <property type="entry name" value="NAD-DEPENDENT ALCOHOL DEHYDROGENASE"/>
    <property type="match status" value="1"/>
</dbReference>
<feature type="domain" description="Enoyl reductase (ER)" evidence="7">
    <location>
        <begin position="12"/>
        <end position="364"/>
    </location>
</feature>
<dbReference type="EMBL" id="CP027541">
    <property type="protein sequence ID" value="AWT51464.1"/>
    <property type="molecule type" value="Genomic_DNA"/>
</dbReference>
<name>A0A2U9PI88_MYCSE</name>
<organism evidence="8 9">
    <name type="scientific">Mycolicibacterium smegmatis (strain MKD8)</name>
    <name type="common">Mycobacterium smegmatis</name>
    <dbReference type="NCBI Taxonomy" id="1214915"/>
    <lineage>
        <taxon>Bacteria</taxon>
        <taxon>Bacillati</taxon>
        <taxon>Actinomycetota</taxon>
        <taxon>Actinomycetes</taxon>
        <taxon>Mycobacteriales</taxon>
        <taxon>Mycobacteriaceae</taxon>
        <taxon>Mycolicibacterium</taxon>
    </lineage>
</organism>
<evidence type="ECO:0000313" key="9">
    <source>
        <dbReference type="Proteomes" id="UP000011200"/>
    </source>
</evidence>
<sequence>MQIRAAVVDAPKSSFTLSDIELEPPRPDEVLVRIIAAGVCRTDIHIRDREYPIPFPVIPGHEGVGVIEQTGTSVAGFAPGDQVIMSYPRCGRCTNCHAAKYPYCKHGFDLSFGGGRLDGSTAYSRPTAGREAVHGHIFQQSSFATHTVVPATSLVKVPTDLPPEVLAPLGCGIQTGVGAIFESLAVRPGTAVAILGTGGVGLSAVMAASLAGAEVIAVDPNAERRRLATELGATHALDPKAGTVSEQLRSLRPDGIDSILETTGSPQVLADGIEALSMTGVLAMVGAAPAGTRAPLDMNVLMNGRTVRGVIQGDSTPQIIIPRIIDLIRGGKFPVHKLVKTYRFDEINNAVTDMDNGTTIKPVLLIG</sequence>
<dbReference type="PROSITE" id="PS00059">
    <property type="entry name" value="ADH_ZINC"/>
    <property type="match status" value="1"/>
</dbReference>
<proteinExistence type="inferred from homology"/>
<dbReference type="FunFam" id="3.40.50.720:FF:000003">
    <property type="entry name" value="S-(hydroxymethyl)glutathione dehydrogenase"/>
    <property type="match status" value="1"/>
</dbReference>
<dbReference type="Gene3D" id="3.40.50.720">
    <property type="entry name" value="NAD(P)-binding Rossmann-like Domain"/>
    <property type="match status" value="1"/>
</dbReference>
<keyword evidence="3 6" id="KW-0479">Metal-binding</keyword>
<dbReference type="GO" id="GO:0016491">
    <property type="term" value="F:oxidoreductase activity"/>
    <property type="evidence" value="ECO:0007669"/>
    <property type="project" value="UniProtKB-KW"/>
</dbReference>
<evidence type="ECO:0000256" key="6">
    <source>
        <dbReference type="RuleBase" id="RU361277"/>
    </source>
</evidence>
<evidence type="ECO:0000256" key="2">
    <source>
        <dbReference type="ARBA" id="ARBA00008072"/>
    </source>
</evidence>
<dbReference type="SUPFAM" id="SSF51735">
    <property type="entry name" value="NAD(P)-binding Rossmann-fold domains"/>
    <property type="match status" value="1"/>
</dbReference>
<dbReference type="SUPFAM" id="SSF50129">
    <property type="entry name" value="GroES-like"/>
    <property type="match status" value="1"/>
</dbReference>
<dbReference type="InterPro" id="IPR011032">
    <property type="entry name" value="GroES-like_sf"/>
</dbReference>
<reference evidence="8 9" key="1">
    <citation type="journal article" date="2013" name="Genome Announc.">
        <title>Draft genome sequence of MKD8, a conjugal recipient Mycobacterium smegmatis strain.</title>
        <authorList>
            <person name="Gray T.A."/>
            <person name="Palumbo M.J."/>
            <person name="Derbyshire K.M."/>
        </authorList>
    </citation>
    <scope>NUCLEOTIDE SEQUENCE [LARGE SCALE GENOMIC DNA]</scope>
    <source>
        <strain evidence="8 9">MKD8</strain>
    </source>
</reference>
<keyword evidence="5" id="KW-0560">Oxidoreductase</keyword>
<dbReference type="AlphaFoldDB" id="A0A2U9PI88"/>
<dbReference type="Pfam" id="PF00107">
    <property type="entry name" value="ADH_zinc_N"/>
    <property type="match status" value="1"/>
</dbReference>